<keyword evidence="7 8" id="KW-0093">Biotin biosynthesis</keyword>
<dbReference type="GO" id="GO:0032259">
    <property type="term" value="P:methylation"/>
    <property type="evidence" value="ECO:0007669"/>
    <property type="project" value="UniProtKB-KW"/>
</dbReference>
<dbReference type="Proteomes" id="UP000298566">
    <property type="component" value="Chromosome"/>
</dbReference>
<dbReference type="PANTHER" id="PTHR43464">
    <property type="entry name" value="METHYLTRANSFERASE"/>
    <property type="match status" value="1"/>
</dbReference>
<evidence type="ECO:0000256" key="2">
    <source>
        <dbReference type="ARBA" id="ARBA00004746"/>
    </source>
</evidence>
<dbReference type="Gene3D" id="3.40.50.150">
    <property type="entry name" value="Vaccinia Virus protein VP39"/>
    <property type="match status" value="1"/>
</dbReference>
<evidence type="ECO:0000256" key="4">
    <source>
        <dbReference type="ARBA" id="ARBA00022603"/>
    </source>
</evidence>
<dbReference type="AlphaFoldDB" id="A0A4D6YBA9"/>
<dbReference type="EMBL" id="CP033004">
    <property type="protein sequence ID" value="QCI23294.1"/>
    <property type="molecule type" value="Genomic_DNA"/>
</dbReference>
<evidence type="ECO:0000256" key="7">
    <source>
        <dbReference type="ARBA" id="ARBA00022756"/>
    </source>
</evidence>
<dbReference type="NCBIfam" id="TIGR02072">
    <property type="entry name" value="BioC"/>
    <property type="match status" value="1"/>
</dbReference>
<evidence type="ECO:0000256" key="5">
    <source>
        <dbReference type="ARBA" id="ARBA00022679"/>
    </source>
</evidence>
<dbReference type="UniPathway" id="UPA00078"/>
<dbReference type="GO" id="GO:0010340">
    <property type="term" value="F:carboxyl-O-methyltransferase activity"/>
    <property type="evidence" value="ECO:0007669"/>
    <property type="project" value="UniProtKB-UniRule"/>
</dbReference>
<reference evidence="10 11" key="1">
    <citation type="submission" date="2018-10" db="EMBL/GenBank/DDBJ databases">
        <title>Comparative functional genomics of the obligate endosymbiont Buchnera aphidicola.</title>
        <authorList>
            <person name="Chong R.A."/>
        </authorList>
    </citation>
    <scope>NUCLEOTIDE SEQUENCE [LARGE SCALE GENOMIC DNA]</scope>
    <source>
        <strain evidence="10 11">Mrh</strain>
    </source>
</reference>
<protein>
    <recommendedName>
        <fullName evidence="3 8">Malonyl-[acyl-carrier protein] O-methyltransferase</fullName>
        <shortName evidence="8">Malonyl-ACP O-methyltransferase</shortName>
        <ecNumber evidence="3 8">2.1.1.197</ecNumber>
    </recommendedName>
    <alternativeName>
        <fullName evidence="8">Biotin synthesis protein BioC</fullName>
    </alternativeName>
</protein>
<comment type="function">
    <text evidence="8">Converts the free carboxyl group of a malonyl-thioester to its methyl ester by transfer of a methyl group from S-adenosyl-L-methionine (SAM). It allows to synthesize pimeloyl-ACP via the fatty acid synthetic pathway.</text>
</comment>
<dbReference type="InterPro" id="IPR011814">
    <property type="entry name" value="BioC"/>
</dbReference>
<feature type="domain" description="Methyltransferase type 11" evidence="9">
    <location>
        <begin position="58"/>
        <end position="149"/>
    </location>
</feature>
<name>A0A4D6YBA9_BUCMH</name>
<dbReference type="EC" id="2.1.1.197" evidence="3 8"/>
<accession>A0A4D6YBA9</accession>
<dbReference type="GO" id="GO:0102130">
    <property type="term" value="F:malonyl-CoA methyltransferase activity"/>
    <property type="evidence" value="ECO:0007669"/>
    <property type="project" value="UniProtKB-EC"/>
</dbReference>
<dbReference type="SUPFAM" id="SSF53335">
    <property type="entry name" value="S-adenosyl-L-methionine-dependent methyltransferases"/>
    <property type="match status" value="1"/>
</dbReference>
<proteinExistence type="inferred from homology"/>
<keyword evidence="5 8" id="KW-0808">Transferase</keyword>
<sequence length="260" mass="29654">MILIILSRNYMNYITNKRKIEYAFNRAAKNYDFNSTLQKVSGNILLSKTKLQFNISILDAGCGTGWFSKKWKQYGNKVTALDLSRNMILYAKQSKVADYYLQADIEALPINNNIFDLCWSNLSLQWCHNLSKGISELCRVTKPGGIILFSTIADGSLSELKQAWSAIDSHCHVNDFLTIQEISSVCQKKNTIIDSVWITLSFSKVLEAMMSIKKVGANYVNRTTNKIVTKKKIEILKQSWPRNKNGYSLTYKLVFGVIYL</sequence>
<evidence type="ECO:0000256" key="6">
    <source>
        <dbReference type="ARBA" id="ARBA00022691"/>
    </source>
</evidence>
<dbReference type="InterPro" id="IPR013216">
    <property type="entry name" value="Methyltransf_11"/>
</dbReference>
<dbReference type="InterPro" id="IPR029063">
    <property type="entry name" value="SAM-dependent_MTases_sf"/>
</dbReference>
<evidence type="ECO:0000313" key="10">
    <source>
        <dbReference type="EMBL" id="QCI23294.1"/>
    </source>
</evidence>
<dbReference type="PANTHER" id="PTHR43464:SF94">
    <property type="entry name" value="MALONYL-[ACYL-CARRIER PROTEIN] O-METHYLTRANSFERASE"/>
    <property type="match status" value="1"/>
</dbReference>
<organism evidence="10 11">
    <name type="scientific">Buchnera aphidicola subsp. Melaphis rhois</name>
    <dbReference type="NCBI Taxonomy" id="118103"/>
    <lineage>
        <taxon>Bacteria</taxon>
        <taxon>Pseudomonadati</taxon>
        <taxon>Pseudomonadota</taxon>
        <taxon>Gammaproteobacteria</taxon>
        <taxon>Enterobacterales</taxon>
        <taxon>Erwiniaceae</taxon>
        <taxon>Buchnera</taxon>
    </lineage>
</organism>
<comment type="similarity">
    <text evidence="8">Belongs to the methyltransferase superfamily.</text>
</comment>
<comment type="catalytic activity">
    <reaction evidence="1 8">
        <text>malonyl-[ACP] + S-adenosyl-L-methionine = malonyl-[ACP] methyl ester + S-adenosyl-L-homocysteine</text>
        <dbReference type="Rhea" id="RHEA:17105"/>
        <dbReference type="Rhea" id="RHEA-COMP:9623"/>
        <dbReference type="Rhea" id="RHEA-COMP:9954"/>
        <dbReference type="ChEBI" id="CHEBI:57856"/>
        <dbReference type="ChEBI" id="CHEBI:59789"/>
        <dbReference type="ChEBI" id="CHEBI:78449"/>
        <dbReference type="ChEBI" id="CHEBI:78845"/>
        <dbReference type="EC" id="2.1.1.197"/>
    </reaction>
</comment>
<gene>
    <name evidence="8 10" type="primary">bioC</name>
    <name evidence="10" type="ORF">D9V73_01370</name>
</gene>
<dbReference type="HAMAP" id="MF_00835">
    <property type="entry name" value="BioC"/>
    <property type="match status" value="1"/>
</dbReference>
<dbReference type="GO" id="GO:0008757">
    <property type="term" value="F:S-adenosylmethionine-dependent methyltransferase activity"/>
    <property type="evidence" value="ECO:0007669"/>
    <property type="project" value="InterPro"/>
</dbReference>
<dbReference type="OrthoDB" id="9760689at2"/>
<evidence type="ECO:0000256" key="3">
    <source>
        <dbReference type="ARBA" id="ARBA00012327"/>
    </source>
</evidence>
<evidence type="ECO:0000259" key="9">
    <source>
        <dbReference type="Pfam" id="PF08241"/>
    </source>
</evidence>
<dbReference type="GO" id="GO:0009102">
    <property type="term" value="P:biotin biosynthetic process"/>
    <property type="evidence" value="ECO:0007669"/>
    <property type="project" value="UniProtKB-UniRule"/>
</dbReference>
<evidence type="ECO:0000256" key="8">
    <source>
        <dbReference type="HAMAP-Rule" id="MF_00835"/>
    </source>
</evidence>
<evidence type="ECO:0000313" key="11">
    <source>
        <dbReference type="Proteomes" id="UP000298566"/>
    </source>
</evidence>
<evidence type="ECO:0000256" key="1">
    <source>
        <dbReference type="ARBA" id="ARBA00000852"/>
    </source>
</evidence>
<dbReference type="CDD" id="cd02440">
    <property type="entry name" value="AdoMet_MTases"/>
    <property type="match status" value="1"/>
</dbReference>
<keyword evidence="6 8" id="KW-0949">S-adenosyl-L-methionine</keyword>
<dbReference type="Pfam" id="PF08241">
    <property type="entry name" value="Methyltransf_11"/>
    <property type="match status" value="1"/>
</dbReference>
<comment type="pathway">
    <text evidence="2 8">Cofactor biosynthesis; biotin biosynthesis.</text>
</comment>
<keyword evidence="4 8" id="KW-0489">Methyltransferase</keyword>